<dbReference type="GO" id="GO:0070475">
    <property type="term" value="P:rRNA base methylation"/>
    <property type="evidence" value="ECO:0007669"/>
    <property type="project" value="TreeGrafter"/>
</dbReference>
<accession>A0A511J107</accession>
<dbReference type="InterPro" id="IPR002792">
    <property type="entry name" value="TRAM_dom"/>
</dbReference>
<reference evidence="7 8" key="1">
    <citation type="submission" date="2019-07" db="EMBL/GenBank/DDBJ databases">
        <title>Whole genome shotgun sequence of Enterococcus villorum NBRC 100699.</title>
        <authorList>
            <person name="Hosoyama A."/>
            <person name="Uohara A."/>
            <person name="Ohji S."/>
            <person name="Ichikawa N."/>
        </authorList>
    </citation>
    <scope>NUCLEOTIDE SEQUENCE [LARGE SCALE GENOMIC DNA]</scope>
    <source>
        <strain evidence="7 8">NBRC 100699</strain>
    </source>
</reference>
<organism evidence="7 8">
    <name type="scientific">Enterococcus villorum</name>
    <dbReference type="NCBI Taxonomy" id="112904"/>
    <lineage>
        <taxon>Bacteria</taxon>
        <taxon>Bacillati</taxon>
        <taxon>Bacillota</taxon>
        <taxon>Bacilli</taxon>
        <taxon>Lactobacillales</taxon>
        <taxon>Enterococcaceae</taxon>
        <taxon>Enterococcus</taxon>
    </lineage>
</organism>
<feature type="active site" description="Nucleophile" evidence="4">
    <location>
        <position position="416"/>
    </location>
</feature>
<protein>
    <submittedName>
        <fullName evidence="7">23S rRNA (Uracil-5-)-methyltransferase RumA</fullName>
    </submittedName>
</protein>
<evidence type="ECO:0000256" key="2">
    <source>
        <dbReference type="ARBA" id="ARBA00022679"/>
    </source>
</evidence>
<feature type="domain" description="TRAM" evidence="6">
    <location>
        <begin position="5"/>
        <end position="63"/>
    </location>
</feature>
<evidence type="ECO:0000256" key="3">
    <source>
        <dbReference type="ARBA" id="ARBA00022691"/>
    </source>
</evidence>
<evidence type="ECO:0000313" key="8">
    <source>
        <dbReference type="Proteomes" id="UP000321830"/>
    </source>
</evidence>
<feature type="binding site" evidence="4">
    <location>
        <position position="341"/>
    </location>
    <ligand>
        <name>S-adenosyl-L-methionine</name>
        <dbReference type="ChEBI" id="CHEBI:59789"/>
    </ligand>
</feature>
<feature type="binding site" evidence="4">
    <location>
        <position position="320"/>
    </location>
    <ligand>
        <name>S-adenosyl-L-methionine</name>
        <dbReference type="ChEBI" id="CHEBI:59789"/>
    </ligand>
</feature>
<dbReference type="InterPro" id="IPR010280">
    <property type="entry name" value="U5_MeTrfase_fam"/>
</dbReference>
<dbReference type="GO" id="GO:0070041">
    <property type="term" value="F:rRNA (uridine-C5-)-methyltransferase activity"/>
    <property type="evidence" value="ECO:0007669"/>
    <property type="project" value="TreeGrafter"/>
</dbReference>
<evidence type="ECO:0000256" key="5">
    <source>
        <dbReference type="PROSITE-ProRule" id="PRU10015"/>
    </source>
</evidence>
<evidence type="ECO:0000256" key="1">
    <source>
        <dbReference type="ARBA" id="ARBA00022603"/>
    </source>
</evidence>
<feature type="binding site" evidence="4">
    <location>
        <position position="291"/>
    </location>
    <ligand>
        <name>S-adenosyl-L-methionine</name>
        <dbReference type="ChEBI" id="CHEBI:59789"/>
    </ligand>
</feature>
<dbReference type="FunFam" id="3.40.50.150:FF:000009">
    <property type="entry name" value="23S rRNA (Uracil(1939)-C(5))-methyltransferase RlmD"/>
    <property type="match status" value="1"/>
</dbReference>
<dbReference type="Gene3D" id="3.40.50.150">
    <property type="entry name" value="Vaccinia Virus protein VP39"/>
    <property type="match status" value="1"/>
</dbReference>
<dbReference type="InterPro" id="IPR012340">
    <property type="entry name" value="NA-bd_OB-fold"/>
</dbReference>
<keyword evidence="1 4" id="KW-0489">Methyltransferase</keyword>
<dbReference type="PROSITE" id="PS01230">
    <property type="entry name" value="TRMA_1"/>
    <property type="match status" value="1"/>
</dbReference>
<dbReference type="Pfam" id="PF01938">
    <property type="entry name" value="TRAM"/>
    <property type="match status" value="1"/>
</dbReference>
<gene>
    <name evidence="7" type="primary">trmA</name>
    <name evidence="7" type="ORF">EVI01_10250</name>
</gene>
<dbReference type="SUPFAM" id="SSF50249">
    <property type="entry name" value="Nucleic acid-binding proteins"/>
    <property type="match status" value="1"/>
</dbReference>
<dbReference type="AlphaFoldDB" id="A0A511J107"/>
<dbReference type="NCBIfam" id="TIGR00479">
    <property type="entry name" value="rumA"/>
    <property type="match status" value="1"/>
</dbReference>
<dbReference type="InterPro" id="IPR030390">
    <property type="entry name" value="MeTrfase_TrmA_AS"/>
</dbReference>
<comment type="similarity">
    <text evidence="4">Belongs to the class I-like SAM-binding methyltransferase superfamily. RNA M5U methyltransferase family.</text>
</comment>
<dbReference type="SUPFAM" id="SSF53335">
    <property type="entry name" value="S-adenosyl-L-methionine-dependent methyltransferases"/>
    <property type="match status" value="1"/>
</dbReference>
<dbReference type="Gene3D" id="2.40.50.140">
    <property type="entry name" value="Nucleic acid-binding proteins"/>
    <property type="match status" value="1"/>
</dbReference>
<dbReference type="PANTHER" id="PTHR11061">
    <property type="entry name" value="RNA M5U METHYLTRANSFERASE"/>
    <property type="match status" value="1"/>
</dbReference>
<keyword evidence="3 4" id="KW-0949">S-adenosyl-L-methionine</keyword>
<dbReference type="RefSeq" id="WP_010751401.1">
    <property type="nucleotide sequence ID" value="NZ_BJWF01000008.1"/>
</dbReference>
<comment type="caution">
    <text evidence="7">The sequence shown here is derived from an EMBL/GenBank/DDBJ whole genome shotgun (WGS) entry which is preliminary data.</text>
</comment>
<feature type="binding site" evidence="4">
    <location>
        <position position="389"/>
    </location>
    <ligand>
        <name>S-adenosyl-L-methionine</name>
        <dbReference type="ChEBI" id="CHEBI:59789"/>
    </ligand>
</feature>
<dbReference type="PROSITE" id="PS51687">
    <property type="entry name" value="SAM_MT_RNA_M5U"/>
    <property type="match status" value="1"/>
</dbReference>
<proteinExistence type="inferred from homology"/>
<evidence type="ECO:0000259" key="6">
    <source>
        <dbReference type="PROSITE" id="PS50926"/>
    </source>
</evidence>
<dbReference type="Gene3D" id="2.40.50.1070">
    <property type="match status" value="1"/>
</dbReference>
<dbReference type="InterPro" id="IPR029063">
    <property type="entry name" value="SAM-dependent_MTases_sf"/>
</dbReference>
<evidence type="ECO:0000256" key="4">
    <source>
        <dbReference type="PROSITE-ProRule" id="PRU01024"/>
    </source>
</evidence>
<dbReference type="Proteomes" id="UP000321830">
    <property type="component" value="Unassembled WGS sequence"/>
</dbReference>
<dbReference type="CDD" id="cd02440">
    <property type="entry name" value="AdoMet_MTases"/>
    <property type="match status" value="1"/>
</dbReference>
<dbReference type="FunFam" id="2.40.50.140:FF:000097">
    <property type="entry name" value="23S rRNA (uracil(1939)-C(5))-methyltransferase RlmD"/>
    <property type="match status" value="1"/>
</dbReference>
<dbReference type="FunFam" id="2.40.50.1070:FF:000003">
    <property type="entry name" value="23S rRNA (Uracil-5-)-methyltransferase RumA"/>
    <property type="match status" value="1"/>
</dbReference>
<sequence length="469" mass="53261">MTETIVKSGQTIPLKIKRLGINGEGIGYFKRLIVFVPYALPKEEVLVKITKATPRYAEGQLTKIKKSSKDRVVPPCPVYYECGGCQLQHLAYQSQLDFKKDLLMQALEKFKPEGFRSYYLLPTIGMDNPWHYRNKAQFQLRKNKKTQKIEAGLYQANSHELVSLTDCLVQEPQTQKVMNTVVELLNKYDLPIYDERSNSGIFRTIMVRVGIKTGELQVVFITRSQKFPQKNAMIREINQKLPEVVSIMQNVQPNRTSLVMGNETLHLWGKEAIEEHLNEVTFDLSPRAFFQLNPQQTEILYKEGIKALAIQSNETIVDAYCGVGTIGLSVAKQAKEVRGMDVISQAIDDARKNAHRLGYTNTRYEVGTAEELLPKWLSEGFNPDGIIVDPPRTGLDPQLIQAILNYPPTKLVYISCNVSTLARDLVQLSKKFNVDYLQSVDMFPQTARCEVVVKLTKKQLTEPEKSSLI</sequence>
<keyword evidence="2 4" id="KW-0808">Transferase</keyword>
<evidence type="ECO:0000313" key="7">
    <source>
        <dbReference type="EMBL" id="GEL91688.1"/>
    </source>
</evidence>
<dbReference type="Pfam" id="PF05958">
    <property type="entry name" value="tRNA_U5-meth_tr"/>
    <property type="match status" value="1"/>
</dbReference>
<dbReference type="PANTHER" id="PTHR11061:SF45">
    <property type="match status" value="1"/>
</dbReference>
<feature type="active site" evidence="5">
    <location>
        <position position="416"/>
    </location>
</feature>
<dbReference type="PROSITE" id="PS50926">
    <property type="entry name" value="TRAM"/>
    <property type="match status" value="1"/>
</dbReference>
<dbReference type="EMBL" id="BJWF01000008">
    <property type="protein sequence ID" value="GEL91688.1"/>
    <property type="molecule type" value="Genomic_DNA"/>
</dbReference>
<name>A0A511J107_9ENTE</name>